<dbReference type="InterPro" id="IPR011335">
    <property type="entry name" value="Restrct_endonuc-II-like"/>
</dbReference>
<keyword evidence="9 14" id="KW-0460">Magnesium</keyword>
<organism evidence="17 18">
    <name type="scientific">Discina gigas</name>
    <dbReference type="NCBI Taxonomy" id="1032678"/>
    <lineage>
        <taxon>Eukaryota</taxon>
        <taxon>Fungi</taxon>
        <taxon>Dikarya</taxon>
        <taxon>Ascomycota</taxon>
        <taxon>Pezizomycotina</taxon>
        <taxon>Pezizomycetes</taxon>
        <taxon>Pezizales</taxon>
        <taxon>Discinaceae</taxon>
        <taxon>Discina</taxon>
    </lineage>
</organism>
<feature type="compositionally biased region" description="Polar residues" evidence="15">
    <location>
        <begin position="425"/>
        <end position="441"/>
    </location>
</feature>
<comment type="subcellular location">
    <subcellularLocation>
        <location evidence="2 14">Nucleus</location>
    </subcellularLocation>
</comment>
<evidence type="ECO:0000256" key="13">
    <source>
        <dbReference type="ARBA" id="ARBA00023254"/>
    </source>
</evidence>
<evidence type="ECO:0000256" key="2">
    <source>
        <dbReference type="ARBA" id="ARBA00004123"/>
    </source>
</evidence>
<evidence type="ECO:0000256" key="12">
    <source>
        <dbReference type="ARBA" id="ARBA00023242"/>
    </source>
</evidence>
<comment type="subunit">
    <text evidence="14">Interacts with EME1.</text>
</comment>
<dbReference type="InterPro" id="IPR027421">
    <property type="entry name" value="DNA_pol_lamdba_lyase_dom_sf"/>
</dbReference>
<keyword evidence="13" id="KW-0469">Meiosis</keyword>
<dbReference type="EC" id="3.1.22.-" evidence="14"/>
<sequence>MERECANPLLLEFLKGWWEEAKGFNSKGASTYKRAYESMKACPIPFEHPSQAIELSGLGPKLCERLTKTMENYCTEHGLPMPKVPRRKARKRTAADVSGDDDDDDASPPPPNPKRPRKAREYIPVYRSGGYALLVALHQAGEDMLTKEQLIDMAQRHCDSSFTAPSDPSKHYTAWASMKTLTEKNLVYCRGRPKRYCLTDAGDQIAAATVGGGDQAAGSVGGLSTRDGSATAGESSSCASGRNRITTAASRTSQNRPPSGAPPRLGGVLPPPDSDDEEDFRRIARRAQASRAQPGGSPTSVADAVAQRSRLKALYSGRSLEYGKDRPTPREDRPTPQGERPTPQKKPSPIHIEDLTDSPPLLRLPALKTLSKSSSNIPTTAHNTNSKSLPPAFRVPPIYKQPSSISEARAVLGPSQHPQPPPPTRSASIQPPSTHSQSQELASPPNFPFFVPEVLQPGTFTIHLLLDNREVRAKNDRDYIQNTLSTAGVTPLTRALSVGDAMWIARERVLPNREIVLDHIVERKRLDDLVASIRDGRFHDQKFRLTKSGARNVTYIIEDYNIGDVGNMREAIETAVSSTQVVNGFFVKRTARLDDTIRYLVRMTKMLEGIYARQPLPLIPSNLIESRTYPALLKHLDTTFPTLRFHPTYADFSSLVSKSGALTLRDVYLKMLMCIRGVSVEKAAVIQKLYPTPKALVEAYEACESDREKLEMIMRALEGQVGRKKVGGPLSGKIAEVWAGIKFEGDER</sequence>
<dbReference type="PANTHER" id="PTHR13451">
    <property type="entry name" value="CLASS II CROSSOVER JUNCTION ENDONUCLEASE MUS81"/>
    <property type="match status" value="1"/>
</dbReference>
<evidence type="ECO:0000256" key="15">
    <source>
        <dbReference type="SAM" id="MobiDB-lite"/>
    </source>
</evidence>
<dbReference type="Pfam" id="PF21136">
    <property type="entry name" value="WHD_MUS81"/>
    <property type="match status" value="1"/>
</dbReference>
<keyword evidence="5 14" id="KW-0479">Metal-binding</keyword>
<dbReference type="InterPro" id="IPR006166">
    <property type="entry name" value="ERCC4_domain"/>
</dbReference>
<feature type="domain" description="ERCC4" evidence="16">
    <location>
        <begin position="463"/>
        <end position="561"/>
    </location>
</feature>
<evidence type="ECO:0000256" key="6">
    <source>
        <dbReference type="ARBA" id="ARBA00022759"/>
    </source>
</evidence>
<feature type="compositionally biased region" description="Gly residues" evidence="15">
    <location>
        <begin position="212"/>
        <end position="221"/>
    </location>
</feature>
<evidence type="ECO:0000313" key="18">
    <source>
        <dbReference type="Proteomes" id="UP001447188"/>
    </source>
</evidence>
<keyword evidence="18" id="KW-1185">Reference proteome</keyword>
<evidence type="ECO:0000256" key="3">
    <source>
        <dbReference type="ARBA" id="ARBA00010015"/>
    </source>
</evidence>
<keyword evidence="11 14" id="KW-0234">DNA repair</keyword>
<dbReference type="Gene3D" id="3.40.50.10130">
    <property type="match status" value="1"/>
</dbReference>
<feature type="region of interest" description="Disordered" evidence="15">
    <location>
        <begin position="74"/>
        <end position="121"/>
    </location>
</feature>
<feature type="compositionally biased region" description="Polar residues" evidence="15">
    <location>
        <begin position="226"/>
        <end position="257"/>
    </location>
</feature>
<dbReference type="InterPro" id="IPR010996">
    <property type="entry name" value="HHH_MUS81"/>
</dbReference>
<reference evidence="17 18" key="1">
    <citation type="submission" date="2024-02" db="EMBL/GenBank/DDBJ databases">
        <title>Discinaceae phylogenomics.</title>
        <authorList>
            <person name="Dirks A.C."/>
            <person name="James T.Y."/>
        </authorList>
    </citation>
    <scope>NUCLEOTIDE SEQUENCE [LARGE SCALE GENOMIC DNA]</scope>
    <source>
        <strain evidence="17 18">ACD0624</strain>
    </source>
</reference>
<comment type="similarity">
    <text evidence="3 14">Belongs to the XPF family.</text>
</comment>
<keyword evidence="6 14" id="KW-0255">Endonuclease</keyword>
<comment type="caution">
    <text evidence="17">The sequence shown here is derived from an EMBL/GenBank/DDBJ whole genome shotgun (WGS) entry which is preliminary data.</text>
</comment>
<protein>
    <recommendedName>
        <fullName evidence="14">Crossover junction endonuclease MUS81</fullName>
        <ecNumber evidence="14">3.1.22.-</ecNumber>
    </recommendedName>
</protein>
<keyword evidence="4 14" id="KW-0540">Nuclease</keyword>
<evidence type="ECO:0000256" key="1">
    <source>
        <dbReference type="ARBA" id="ARBA00001946"/>
    </source>
</evidence>
<dbReference type="GO" id="GO:0004519">
    <property type="term" value="F:endonuclease activity"/>
    <property type="evidence" value="ECO:0007669"/>
    <property type="project" value="UniProtKB-KW"/>
</dbReference>
<dbReference type="InterPro" id="IPR033309">
    <property type="entry name" value="Mus81"/>
</dbReference>
<dbReference type="Gene3D" id="1.10.150.670">
    <property type="entry name" value="Crossover junction endonuclease EME1, DNA-binding domain"/>
    <property type="match status" value="1"/>
</dbReference>
<name>A0ABR3GRG6_9PEZI</name>
<dbReference type="InterPro" id="IPR042530">
    <property type="entry name" value="EME1/EME2_C"/>
</dbReference>
<feature type="region of interest" description="Disordered" evidence="15">
    <location>
        <begin position="315"/>
        <end position="399"/>
    </location>
</feature>
<proteinExistence type="inferred from homology"/>
<keyword evidence="10 14" id="KW-0233">DNA recombination</keyword>
<dbReference type="Proteomes" id="UP001447188">
    <property type="component" value="Unassembled WGS sequence"/>
</dbReference>
<evidence type="ECO:0000256" key="4">
    <source>
        <dbReference type="ARBA" id="ARBA00022722"/>
    </source>
</evidence>
<dbReference type="SUPFAM" id="SSF52980">
    <property type="entry name" value="Restriction endonuclease-like"/>
    <property type="match status" value="1"/>
</dbReference>
<dbReference type="EMBL" id="JBBBZM010000022">
    <property type="protein sequence ID" value="KAL0638438.1"/>
    <property type="molecule type" value="Genomic_DNA"/>
</dbReference>
<feature type="compositionally biased region" description="Polar residues" evidence="15">
    <location>
        <begin position="370"/>
        <end position="388"/>
    </location>
</feature>
<dbReference type="InterPro" id="IPR036388">
    <property type="entry name" value="WH-like_DNA-bd_sf"/>
</dbReference>
<dbReference type="PANTHER" id="PTHR13451:SF0">
    <property type="entry name" value="CROSSOVER JUNCTION ENDONUCLEASE MUS81"/>
    <property type="match status" value="1"/>
</dbReference>
<evidence type="ECO:0000256" key="9">
    <source>
        <dbReference type="ARBA" id="ARBA00022842"/>
    </source>
</evidence>
<dbReference type="Gene3D" id="1.10.150.110">
    <property type="entry name" value="DNA polymerase beta, N-terminal domain-like"/>
    <property type="match status" value="1"/>
</dbReference>
<dbReference type="CDD" id="cd21036">
    <property type="entry name" value="WH_MUS81"/>
    <property type="match status" value="1"/>
</dbReference>
<evidence type="ECO:0000256" key="11">
    <source>
        <dbReference type="ARBA" id="ARBA00023204"/>
    </source>
</evidence>
<gene>
    <name evidence="17" type="primary">MUS81</name>
    <name evidence="17" type="ORF">Q9L58_002582</name>
</gene>
<evidence type="ECO:0000256" key="14">
    <source>
        <dbReference type="RuleBase" id="RU369042"/>
    </source>
</evidence>
<dbReference type="Pfam" id="PF02732">
    <property type="entry name" value="ERCC4"/>
    <property type="match status" value="1"/>
</dbReference>
<comment type="cofactor">
    <cofactor evidence="1 14">
        <name>Mg(2+)</name>
        <dbReference type="ChEBI" id="CHEBI:18420"/>
    </cofactor>
</comment>
<dbReference type="Pfam" id="PF21292">
    <property type="entry name" value="EME1-MUS81_C"/>
    <property type="match status" value="1"/>
</dbReference>
<dbReference type="SUPFAM" id="SSF47802">
    <property type="entry name" value="DNA polymerase beta, N-terminal domain-like"/>
    <property type="match status" value="1"/>
</dbReference>
<dbReference type="InterPro" id="IPR047417">
    <property type="entry name" value="WHD_MUS81"/>
</dbReference>
<evidence type="ECO:0000256" key="5">
    <source>
        <dbReference type="ARBA" id="ARBA00022723"/>
    </source>
</evidence>
<keyword evidence="8 14" id="KW-0378">Hydrolase</keyword>
<keyword evidence="12 14" id="KW-0539">Nucleus</keyword>
<comment type="function">
    <text evidence="14">Interacts with EME1 to form a DNA structure-specific endonuclease with substrate preference for branched DNA structures with a 5'-end at the branch nick. Typical substrates include 3'-flap structures, D-loops, replication forks and nicked Holliday junctions. May be required in mitosis for the processing of stalled or collapsed replication fork intermediates. May be required in meiosis for the repair of meiosis-specific double strand breaks subsequent to single-end invasion (SEI).</text>
</comment>
<dbReference type="Gene3D" id="1.10.10.10">
    <property type="entry name" value="Winged helix-like DNA-binding domain superfamily/Winged helix DNA-binding domain"/>
    <property type="match status" value="1"/>
</dbReference>
<dbReference type="CDD" id="cd20074">
    <property type="entry name" value="XPF_nuclease_Mus81"/>
    <property type="match status" value="1"/>
</dbReference>
<keyword evidence="7 14" id="KW-0227">DNA damage</keyword>
<dbReference type="Pfam" id="PF14716">
    <property type="entry name" value="HHH_8"/>
    <property type="match status" value="1"/>
</dbReference>
<evidence type="ECO:0000313" key="17">
    <source>
        <dbReference type="EMBL" id="KAL0638438.1"/>
    </source>
</evidence>
<evidence type="ECO:0000256" key="7">
    <source>
        <dbReference type="ARBA" id="ARBA00022763"/>
    </source>
</evidence>
<feature type="compositionally biased region" description="Basic and acidic residues" evidence="15">
    <location>
        <begin position="321"/>
        <end position="334"/>
    </location>
</feature>
<feature type="region of interest" description="Disordered" evidence="15">
    <location>
        <begin position="412"/>
        <end position="443"/>
    </location>
</feature>
<evidence type="ECO:0000256" key="8">
    <source>
        <dbReference type="ARBA" id="ARBA00022801"/>
    </source>
</evidence>
<accession>A0ABR3GRG6</accession>
<dbReference type="InterPro" id="IPR047416">
    <property type="entry name" value="XPF_nuclease_Mus81"/>
</dbReference>
<evidence type="ECO:0000256" key="10">
    <source>
        <dbReference type="ARBA" id="ARBA00023172"/>
    </source>
</evidence>
<dbReference type="SMART" id="SM00891">
    <property type="entry name" value="ERCC4"/>
    <property type="match status" value="1"/>
</dbReference>
<feature type="region of interest" description="Disordered" evidence="15">
    <location>
        <begin position="212"/>
        <end position="277"/>
    </location>
</feature>
<evidence type="ECO:0000259" key="16">
    <source>
        <dbReference type="SMART" id="SM00891"/>
    </source>
</evidence>